<dbReference type="Gene3D" id="1.10.260.40">
    <property type="entry name" value="lambda repressor-like DNA-binding domains"/>
    <property type="match status" value="1"/>
</dbReference>
<dbReference type="InterPro" id="IPR010982">
    <property type="entry name" value="Lambda_DNA-bd_dom_sf"/>
</dbReference>
<evidence type="ECO:0000259" key="4">
    <source>
        <dbReference type="PROSITE" id="PS50932"/>
    </source>
</evidence>
<dbReference type="EMBL" id="JADBEM010000001">
    <property type="protein sequence ID" value="MBE1603644.1"/>
    <property type="molecule type" value="Genomic_DNA"/>
</dbReference>
<dbReference type="InterPro" id="IPR028082">
    <property type="entry name" value="Peripla_BP_I"/>
</dbReference>
<dbReference type="SMART" id="SM00354">
    <property type="entry name" value="HTH_LACI"/>
    <property type="match status" value="1"/>
</dbReference>
<dbReference type="PANTHER" id="PTHR30146">
    <property type="entry name" value="LACI-RELATED TRANSCRIPTIONAL REPRESSOR"/>
    <property type="match status" value="1"/>
</dbReference>
<keyword evidence="2 5" id="KW-0238">DNA-binding</keyword>
<dbReference type="Gene3D" id="3.40.50.2300">
    <property type="match status" value="2"/>
</dbReference>
<dbReference type="CDD" id="cd06267">
    <property type="entry name" value="PBP1_LacI_sugar_binding-like"/>
    <property type="match status" value="1"/>
</dbReference>
<dbReference type="SUPFAM" id="SSF47413">
    <property type="entry name" value="lambda repressor-like DNA-binding domains"/>
    <property type="match status" value="1"/>
</dbReference>
<feature type="domain" description="HTH lacI-type" evidence="4">
    <location>
        <begin position="8"/>
        <end position="60"/>
    </location>
</feature>
<dbReference type="AlphaFoldDB" id="A0A927MPE4"/>
<accession>A0A927MPE4</accession>
<dbReference type="Pfam" id="PF00356">
    <property type="entry name" value="LacI"/>
    <property type="match status" value="1"/>
</dbReference>
<dbReference type="PANTHER" id="PTHR30146:SF150">
    <property type="entry name" value="ARABINOSE METABOLISM TRANSCRIPTIONAL REPRESSOR"/>
    <property type="match status" value="1"/>
</dbReference>
<dbReference type="RefSeq" id="WP_192748405.1">
    <property type="nucleotide sequence ID" value="NZ_BAABJL010000077.1"/>
</dbReference>
<evidence type="ECO:0000313" key="6">
    <source>
        <dbReference type="Proteomes" id="UP000638648"/>
    </source>
</evidence>
<dbReference type="Pfam" id="PF13377">
    <property type="entry name" value="Peripla_BP_3"/>
    <property type="match status" value="1"/>
</dbReference>
<keyword evidence="6" id="KW-1185">Reference proteome</keyword>
<dbReference type="Proteomes" id="UP000638648">
    <property type="component" value="Unassembled WGS sequence"/>
</dbReference>
<dbReference type="PROSITE" id="PS00356">
    <property type="entry name" value="HTH_LACI_1"/>
    <property type="match status" value="1"/>
</dbReference>
<organism evidence="5 6">
    <name type="scientific">Actinopolymorpha pittospori</name>
    <dbReference type="NCBI Taxonomy" id="648752"/>
    <lineage>
        <taxon>Bacteria</taxon>
        <taxon>Bacillati</taxon>
        <taxon>Actinomycetota</taxon>
        <taxon>Actinomycetes</taxon>
        <taxon>Propionibacteriales</taxon>
        <taxon>Actinopolymorphaceae</taxon>
        <taxon>Actinopolymorpha</taxon>
    </lineage>
</organism>
<comment type="caution">
    <text evidence="5">The sequence shown here is derived from an EMBL/GenBank/DDBJ whole genome shotgun (WGS) entry which is preliminary data.</text>
</comment>
<evidence type="ECO:0000256" key="3">
    <source>
        <dbReference type="ARBA" id="ARBA00023163"/>
    </source>
</evidence>
<name>A0A927MPE4_9ACTN</name>
<dbReference type="InterPro" id="IPR046335">
    <property type="entry name" value="LacI/GalR-like_sensor"/>
</dbReference>
<keyword evidence="1" id="KW-0805">Transcription regulation</keyword>
<evidence type="ECO:0000256" key="1">
    <source>
        <dbReference type="ARBA" id="ARBA00023015"/>
    </source>
</evidence>
<dbReference type="SUPFAM" id="SSF53822">
    <property type="entry name" value="Periplasmic binding protein-like I"/>
    <property type="match status" value="1"/>
</dbReference>
<dbReference type="PROSITE" id="PS50932">
    <property type="entry name" value="HTH_LACI_2"/>
    <property type="match status" value="1"/>
</dbReference>
<dbReference type="CDD" id="cd01392">
    <property type="entry name" value="HTH_LacI"/>
    <property type="match status" value="1"/>
</dbReference>
<keyword evidence="3" id="KW-0804">Transcription</keyword>
<evidence type="ECO:0000313" key="5">
    <source>
        <dbReference type="EMBL" id="MBE1603644.1"/>
    </source>
</evidence>
<sequence length="336" mass="36244">MQSSTGKVTLKDVAARTGVSAAAVSLALRGRSGVSAGTRSRIAAVAEEMGYHAIGRGSGRETAGTVGVVLRDIVSVFSHDVVSGMESATADPNLRLIFFDGRGDQEHIRAEFDKLKDQKLKGIVNFGAAIHPRMLQKVAQRTPVVIIGKTEIVVPGVDVVSNDDVLGARLAVKHLIELGHTHIAHLCKGSLRVDGYLQQMAEAGLQLHTQIEGGALDTVRPGIRYLVLSILQEKDAATAVFAETDGIAIDFIGAAVDAGLQVPDDVSVVGYDSTRQCEMIRPRLSSVGQPRHQMGIAAMRLLQERWDGRTEDRHVILKPELDLRESTYAPVRPVRW</sequence>
<proteinExistence type="predicted"/>
<evidence type="ECO:0000256" key="2">
    <source>
        <dbReference type="ARBA" id="ARBA00023125"/>
    </source>
</evidence>
<dbReference type="GO" id="GO:0003700">
    <property type="term" value="F:DNA-binding transcription factor activity"/>
    <property type="evidence" value="ECO:0007669"/>
    <property type="project" value="TreeGrafter"/>
</dbReference>
<dbReference type="GO" id="GO:0000976">
    <property type="term" value="F:transcription cis-regulatory region binding"/>
    <property type="evidence" value="ECO:0007669"/>
    <property type="project" value="TreeGrafter"/>
</dbReference>
<reference evidence="5" key="1">
    <citation type="submission" date="2020-10" db="EMBL/GenBank/DDBJ databases">
        <title>Sequencing the genomes of 1000 actinobacteria strains.</title>
        <authorList>
            <person name="Klenk H.-P."/>
        </authorList>
    </citation>
    <scope>NUCLEOTIDE SEQUENCE</scope>
    <source>
        <strain evidence="5">DSM 45354</strain>
    </source>
</reference>
<dbReference type="InterPro" id="IPR000843">
    <property type="entry name" value="HTH_LacI"/>
</dbReference>
<protein>
    <submittedName>
        <fullName evidence="5">DNA-binding LacI/PurR family transcriptional regulator</fullName>
    </submittedName>
</protein>
<gene>
    <name evidence="5" type="ORF">HEB94_000492</name>
</gene>